<dbReference type="STRING" id="1507870.A0A1V8T5Q0"/>
<accession>A0A1V8T5Q0</accession>
<dbReference type="PANTHER" id="PTHR15682">
    <property type="entry name" value="UNHEALTHY RIBOSOME BIOGENESIS PROTEIN 2 HOMOLOG"/>
    <property type="match status" value="1"/>
</dbReference>
<evidence type="ECO:0000259" key="1">
    <source>
        <dbReference type="Pfam" id="PF10441"/>
    </source>
</evidence>
<evidence type="ECO:0000313" key="2">
    <source>
        <dbReference type="EMBL" id="OQO06737.1"/>
    </source>
</evidence>
<dbReference type="InterPro" id="IPR052609">
    <property type="entry name" value="Ribosome_Biogenesis_Reg"/>
</dbReference>
<dbReference type="EMBL" id="NAJO01000016">
    <property type="protein sequence ID" value="OQO06737.1"/>
    <property type="molecule type" value="Genomic_DNA"/>
</dbReference>
<proteinExistence type="predicted"/>
<sequence length="1396" mass="153214">MFKKVEIKQQRDFITFCPVQMGLKMVDMAMTDAPGPGRSSLDRLKALDSLASLDEQLKEATELCNVGHRAQMILKWLSGKLQNDSNARGTAESWKVFEKCVRIIAPQTISTLLARFDLIGIVKTAVAEFEPANLRPFLGAINHLLEILMSISQGESGAGVKRLLSTDGVNAATFFQIWVRQVLEIFAEGSNVSDIAQNAPAWYASPAITIWKLRKPSASDNASFAEHCLVPCALMLRRIQHDSGPSVSLQRKRAAVSDLLPVSNVNSDLERLLARHVFLPIRASLSSAQSGGDSAASTSIGTMLKSLNDVSDDQGMHREVAPAVLQLLRVALRCVPLQNSQQRARERAWIEAIFLGLLDCLIKDKVMANVHTVAEMLAITGTKTTLSVQVLRNIIRQYCRLGEDDEVFGPDLDLIAAIITLDANALVDATLLEQLFQVLTRYDSSAWEGDGKPSACATSGLKERIVIPVLTAYAKARRLEEFIAQWHQTLRAGPSIDAPSVFTELGDCLVEILERHLTSEQIASLVEVYRLPSADLQEETHLHDLPELRSSIVILDAILRGVRSDDVIDRLHVPLGVLVDDLLLTSPSKVEVSCGLEAEEIDVVIIGVFWGILKQILQLWLPRWASQQSDEQVVVRRLGVICHSPIIGTAYDYSSRLQPLENMLEGKADDVGSSQALTGLFDRWRLGLLGADTINEKIGSSAVPTLVAVAHPSLIESQTSEVLKEQISRVLKEFKELASTARAQGVSKSTLLMAYTTLLQTNAPVGKGLISQLISELTINATFDRRHGLSVTLLHDVPVASLSYNDRKNIINGLVTSLAAESKDDNSDDEYEADDEVRVGNVNPRLSLIAKLLRVPHADCNLDLDAEALWQLRAHIDHDADHGVYETYLTSVDLFDTIAKAVLERQLAMYPKSPAFAKQLQKVPRGLDERKVPESAGEPLCYYVLDNAILRMVDRVAAVPDLARIIDNRKSDFAKDAKGKISALEHHVDPKTVTAKGKEEVAAMLGIWCGTLHIYVSSVTLSEIHDLEATAVAATMRKVTAWCKSRSVDSESELSATCARTALQAYKVAILARPNDETHAMGLQLLVDRQPPDTRNELVTLLRASATRSLESMSDGLGSANALTHPATAEEVNAIQHGISAVSKADLKPEDVSSVHNMYARLLAILKTSPTYTVHRAATSCILTTLTEKSFLVNQHLAELTLSTLHHLASDPTSRAWPLIYLDICILFSALLKHHRAKVHDRLHLLIPVLQSLLTALFTPIRPSASTLQAHKSLGTKQARPFTRLLTLLCNPPAHHSHKSKPGSNNLIDTSRVARRHIGSFVPLLLHTYCAQILTGTLGEGVREILQPGLWAMVEAMETRGPELKDALSAAMNGSERAVFRGVYQEWKRVGKWDGA</sequence>
<keyword evidence="3" id="KW-1185">Reference proteome</keyword>
<dbReference type="InterPro" id="IPR018849">
    <property type="entry name" value="Urb2/Npa2_C"/>
</dbReference>
<feature type="domain" description="Nucleolar 27S pre-rRNA processing Urb2/Npa2 C-terminal" evidence="1">
    <location>
        <begin position="1177"/>
        <end position="1395"/>
    </location>
</feature>
<organism evidence="2 3">
    <name type="scientific">Cryoendolithus antarcticus</name>
    <dbReference type="NCBI Taxonomy" id="1507870"/>
    <lineage>
        <taxon>Eukaryota</taxon>
        <taxon>Fungi</taxon>
        <taxon>Dikarya</taxon>
        <taxon>Ascomycota</taxon>
        <taxon>Pezizomycotina</taxon>
        <taxon>Dothideomycetes</taxon>
        <taxon>Dothideomycetidae</taxon>
        <taxon>Cladosporiales</taxon>
        <taxon>Cladosporiaceae</taxon>
        <taxon>Cryoendolithus</taxon>
    </lineage>
</organism>
<dbReference type="PANTHER" id="PTHR15682:SF2">
    <property type="entry name" value="UNHEALTHY RIBOSOME BIOGENESIS PROTEIN 2 HOMOLOG"/>
    <property type="match status" value="1"/>
</dbReference>
<comment type="caution">
    <text evidence="2">The sequence shown here is derived from an EMBL/GenBank/DDBJ whole genome shotgun (WGS) entry which is preliminary data.</text>
</comment>
<evidence type="ECO:0000313" key="3">
    <source>
        <dbReference type="Proteomes" id="UP000192596"/>
    </source>
</evidence>
<gene>
    <name evidence="2" type="ORF">B0A48_08525</name>
</gene>
<dbReference type="Pfam" id="PF10441">
    <property type="entry name" value="Urb2"/>
    <property type="match status" value="1"/>
</dbReference>
<dbReference type="OrthoDB" id="160374at2759"/>
<protein>
    <recommendedName>
        <fullName evidence="1">Nucleolar 27S pre-rRNA processing Urb2/Npa2 C-terminal domain-containing protein</fullName>
    </recommendedName>
</protein>
<reference evidence="3" key="1">
    <citation type="submission" date="2017-03" db="EMBL/GenBank/DDBJ databases">
        <title>Genomes of endolithic fungi from Antarctica.</title>
        <authorList>
            <person name="Coleine C."/>
            <person name="Masonjones S."/>
            <person name="Stajich J.E."/>
        </authorList>
    </citation>
    <scope>NUCLEOTIDE SEQUENCE [LARGE SCALE GENOMIC DNA]</scope>
    <source>
        <strain evidence="3">CCFEE 5527</strain>
    </source>
</reference>
<name>A0A1V8T5Q0_9PEZI</name>
<dbReference type="GO" id="GO:0042254">
    <property type="term" value="P:ribosome biogenesis"/>
    <property type="evidence" value="ECO:0007669"/>
    <property type="project" value="TreeGrafter"/>
</dbReference>
<dbReference type="InParanoid" id="A0A1V8T5Q0"/>
<dbReference type="GO" id="GO:0005730">
    <property type="term" value="C:nucleolus"/>
    <property type="evidence" value="ECO:0007669"/>
    <property type="project" value="TreeGrafter"/>
</dbReference>
<dbReference type="Proteomes" id="UP000192596">
    <property type="component" value="Unassembled WGS sequence"/>
</dbReference>